<proteinExistence type="predicted"/>
<keyword evidence="1" id="KW-1185">Reference proteome</keyword>
<dbReference type="Proteomes" id="UP000887569">
    <property type="component" value="Unplaced"/>
</dbReference>
<name>A0A915AAQ2_PARUN</name>
<reference evidence="2" key="1">
    <citation type="submission" date="2022-11" db="UniProtKB">
        <authorList>
            <consortium name="WormBaseParasite"/>
        </authorList>
    </citation>
    <scope>IDENTIFICATION</scope>
</reference>
<organism evidence="1 2">
    <name type="scientific">Parascaris univalens</name>
    <name type="common">Nematode worm</name>
    <dbReference type="NCBI Taxonomy" id="6257"/>
    <lineage>
        <taxon>Eukaryota</taxon>
        <taxon>Metazoa</taxon>
        <taxon>Ecdysozoa</taxon>
        <taxon>Nematoda</taxon>
        <taxon>Chromadorea</taxon>
        <taxon>Rhabditida</taxon>
        <taxon>Spirurina</taxon>
        <taxon>Ascaridomorpha</taxon>
        <taxon>Ascaridoidea</taxon>
        <taxon>Ascarididae</taxon>
        <taxon>Parascaris</taxon>
    </lineage>
</organism>
<dbReference type="AlphaFoldDB" id="A0A915AAQ2"/>
<dbReference type="WBParaSite" id="PgR004_g047_t01">
    <property type="protein sequence ID" value="PgR004_g047_t01"/>
    <property type="gene ID" value="PgR004_g047"/>
</dbReference>
<accession>A0A915AAQ2</accession>
<evidence type="ECO:0000313" key="1">
    <source>
        <dbReference type="Proteomes" id="UP000887569"/>
    </source>
</evidence>
<evidence type="ECO:0000313" key="2">
    <source>
        <dbReference type="WBParaSite" id="PgR004_g047_t01"/>
    </source>
</evidence>
<protein>
    <submittedName>
        <fullName evidence="2">Uncharacterized protein</fullName>
    </submittedName>
</protein>
<sequence length="166" mass="19101">MILMFIHKALYRSKALPPLKRFSKGRFPSSVSHVGDLDYDAEHFISLSHVLKHFHRSLFNSDKVIQLEYCDTKSGSGIANIRLVIFAKISSIELTENCDCFFFTFSIRHSCFLEEFTKSDKSYQLRFIDCSRIPSNSASLLTSLCISSMKFIAYNRRLLPRISSII</sequence>